<name>A0A4V6PSW1_9ACTN</name>
<dbReference type="NCBIfam" id="TIGR01167">
    <property type="entry name" value="LPXTG_anchor"/>
    <property type="match status" value="1"/>
</dbReference>
<keyword evidence="1" id="KW-0472">Membrane</keyword>
<keyword evidence="1" id="KW-1133">Transmembrane helix</keyword>
<dbReference type="EMBL" id="SNWR01000001">
    <property type="protein sequence ID" value="TDO39228.1"/>
    <property type="molecule type" value="Genomic_DNA"/>
</dbReference>
<keyword evidence="4" id="KW-1185">Reference proteome</keyword>
<organism evidence="3 4">
    <name type="scientific">Paractinoplanes brasiliensis</name>
    <dbReference type="NCBI Taxonomy" id="52695"/>
    <lineage>
        <taxon>Bacteria</taxon>
        <taxon>Bacillati</taxon>
        <taxon>Actinomycetota</taxon>
        <taxon>Actinomycetes</taxon>
        <taxon>Micromonosporales</taxon>
        <taxon>Micromonosporaceae</taxon>
        <taxon>Paractinoplanes</taxon>
    </lineage>
</organism>
<feature type="transmembrane region" description="Helical" evidence="1">
    <location>
        <begin position="461"/>
        <end position="480"/>
    </location>
</feature>
<reference evidence="3 4" key="1">
    <citation type="submission" date="2019-03" db="EMBL/GenBank/DDBJ databases">
        <title>Sequencing the genomes of 1000 actinobacteria strains.</title>
        <authorList>
            <person name="Klenk H.-P."/>
        </authorList>
    </citation>
    <scope>NUCLEOTIDE SEQUENCE [LARGE SCALE GENOMIC DNA]</scope>
    <source>
        <strain evidence="3 4">DSM 43805</strain>
    </source>
</reference>
<protein>
    <submittedName>
        <fullName evidence="3">LPXTG-motif cell wall-anchored protein</fullName>
    </submittedName>
</protein>
<dbReference type="OrthoDB" id="3287997at2"/>
<evidence type="ECO:0000313" key="4">
    <source>
        <dbReference type="Proteomes" id="UP000294901"/>
    </source>
</evidence>
<evidence type="ECO:0000256" key="1">
    <source>
        <dbReference type="SAM" id="Phobius"/>
    </source>
</evidence>
<dbReference type="Proteomes" id="UP000294901">
    <property type="component" value="Unassembled WGS sequence"/>
</dbReference>
<dbReference type="RefSeq" id="WP_133873586.1">
    <property type="nucleotide sequence ID" value="NZ_BOMD01000067.1"/>
</dbReference>
<feature type="chain" id="PRO_5020762214" evidence="2">
    <location>
        <begin position="25"/>
        <end position="489"/>
    </location>
</feature>
<dbReference type="AlphaFoldDB" id="A0A4V6PSW1"/>
<keyword evidence="2" id="KW-0732">Signal</keyword>
<feature type="signal peptide" evidence="2">
    <location>
        <begin position="1"/>
        <end position="24"/>
    </location>
</feature>
<comment type="caution">
    <text evidence="3">The sequence shown here is derived from an EMBL/GenBank/DDBJ whole genome shotgun (WGS) entry which is preliminary data.</text>
</comment>
<proteinExistence type="predicted"/>
<evidence type="ECO:0000313" key="3">
    <source>
        <dbReference type="EMBL" id="TDO39228.1"/>
    </source>
</evidence>
<gene>
    <name evidence="3" type="ORF">C8E87_2905</name>
</gene>
<evidence type="ECO:0000256" key="2">
    <source>
        <dbReference type="SAM" id="SignalP"/>
    </source>
</evidence>
<accession>A0A4V6PSW1</accession>
<sequence>MRRLALPAALAALALGGLAAPAQAAPEPAEPMVGVILPEQVAVIAGQTKTVRAEVFNAGTAAAKNVVVNFTGVDTSLALTLPAGCDATSCKVGDLAPRATKVLTLKLAVTGNKLASTFQVSTGAFETEVAVVRSTGGVDLEIEPIGDLKPARGQAAQLPVVVHNAGTEAVDSVGLVVLGEEGLTALGNYRNCLGLDELSDEDVLGNGIICKFDETFEPGATFEVPATTPLSIKLDKDAGGPYTYAGAVLAIGVNDSDAALLAKKKSGKMLTLDSLRKKSGITDGDAPEDLNSEDNEAYFGVSVGKSVADTAALGSTADGHEGDRLTMKVGMQNKGPTTLIPGNDDFTWFPSVRVTVPATLKLTEVDFECVPGADAVEWDFLTAGTVDGRVYTCFPEYGAAVGETTTFAFTGTVTGSSEGTVVVDGGVQDSNSANNEAAIVLTASSGGSGGGLPVTGAPTGWLALGGALLLLAGAAAAFAFRRRRVVTTL</sequence>
<keyword evidence="1" id="KW-0812">Transmembrane</keyword>